<comment type="caution">
    <text evidence="2">The sequence shown here is derived from an EMBL/GenBank/DDBJ whole genome shotgun (WGS) entry which is preliminary data.</text>
</comment>
<proteinExistence type="predicted"/>
<organism evidence="2 3">
    <name type="scientific">Prorocentrum cordatum</name>
    <dbReference type="NCBI Taxonomy" id="2364126"/>
    <lineage>
        <taxon>Eukaryota</taxon>
        <taxon>Sar</taxon>
        <taxon>Alveolata</taxon>
        <taxon>Dinophyceae</taxon>
        <taxon>Prorocentrales</taxon>
        <taxon>Prorocentraceae</taxon>
        <taxon>Prorocentrum</taxon>
    </lineage>
</organism>
<feature type="region of interest" description="Disordered" evidence="1">
    <location>
        <begin position="17"/>
        <end position="41"/>
    </location>
</feature>
<gene>
    <name evidence="2" type="ORF">PCOR1329_LOCUS48786</name>
</gene>
<feature type="compositionally biased region" description="Basic and acidic residues" evidence="1">
    <location>
        <begin position="20"/>
        <end position="32"/>
    </location>
</feature>
<protein>
    <submittedName>
        <fullName evidence="2">Uncharacterized protein</fullName>
    </submittedName>
</protein>
<name>A0ABN9UMH1_9DINO</name>
<accession>A0ABN9UMH1</accession>
<reference evidence="2" key="1">
    <citation type="submission" date="2023-10" db="EMBL/GenBank/DDBJ databases">
        <authorList>
            <person name="Chen Y."/>
            <person name="Shah S."/>
            <person name="Dougan E. K."/>
            <person name="Thang M."/>
            <person name="Chan C."/>
        </authorList>
    </citation>
    <scope>NUCLEOTIDE SEQUENCE [LARGE SCALE GENOMIC DNA]</scope>
</reference>
<sequence length="187" mass="19947">MAETIQKLHVVHVQRKRVRTVREGGSEGERRGGGGSEGVCGRTPATNFCRLGPPLPTPGPGRPLGARLARHLMSVTCSSPRAAPPPGATLRRGRAAARGTGRRKKVRALLLRVWARSIPSEGQASKEPGALTAHRQQRVHASQTSVTFVRADVRRNWVSSGRRGAQIASATAILDNTNHDGSHRASG</sequence>
<feature type="compositionally biased region" description="Basic and acidic residues" evidence="1">
    <location>
        <begin position="177"/>
        <end position="187"/>
    </location>
</feature>
<feature type="region of interest" description="Disordered" evidence="1">
    <location>
        <begin position="160"/>
        <end position="187"/>
    </location>
</feature>
<dbReference type="EMBL" id="CAUYUJ010015898">
    <property type="protein sequence ID" value="CAK0859404.1"/>
    <property type="molecule type" value="Genomic_DNA"/>
</dbReference>
<evidence type="ECO:0000313" key="3">
    <source>
        <dbReference type="Proteomes" id="UP001189429"/>
    </source>
</evidence>
<keyword evidence="3" id="KW-1185">Reference proteome</keyword>
<feature type="region of interest" description="Disordered" evidence="1">
    <location>
        <begin position="78"/>
        <end position="102"/>
    </location>
</feature>
<feature type="compositionally biased region" description="Basic residues" evidence="1">
    <location>
        <begin position="91"/>
        <end position="102"/>
    </location>
</feature>
<evidence type="ECO:0000256" key="1">
    <source>
        <dbReference type="SAM" id="MobiDB-lite"/>
    </source>
</evidence>
<evidence type="ECO:0000313" key="2">
    <source>
        <dbReference type="EMBL" id="CAK0859404.1"/>
    </source>
</evidence>
<dbReference type="Proteomes" id="UP001189429">
    <property type="component" value="Unassembled WGS sequence"/>
</dbReference>